<dbReference type="Proteomes" id="UP000632886">
    <property type="component" value="Unassembled WGS sequence"/>
</dbReference>
<evidence type="ECO:0000256" key="8">
    <source>
        <dbReference type="ARBA" id="ARBA00023198"/>
    </source>
</evidence>
<evidence type="ECO:0000256" key="3">
    <source>
        <dbReference type="ARBA" id="ARBA00022500"/>
    </source>
</evidence>
<dbReference type="GO" id="GO:0005615">
    <property type="term" value="C:extracellular space"/>
    <property type="evidence" value="ECO:0007669"/>
    <property type="project" value="TreeGrafter"/>
</dbReference>
<dbReference type="PANTHER" id="PTHR15106:SF2">
    <property type="entry name" value="RETINOIC ACID RECEPTOR RESPONDER PROTEIN 2"/>
    <property type="match status" value="1"/>
</dbReference>
<keyword evidence="5" id="KW-0732">Signal</keyword>
<dbReference type="GO" id="GO:0031012">
    <property type="term" value="C:extracellular matrix"/>
    <property type="evidence" value="ECO:0007669"/>
    <property type="project" value="TreeGrafter"/>
</dbReference>
<dbReference type="EMBL" id="WBNK01004122">
    <property type="protein sequence ID" value="NXX99793.1"/>
    <property type="molecule type" value="Genomic_DNA"/>
</dbReference>
<feature type="non-terminal residue" evidence="10">
    <location>
        <position position="1"/>
    </location>
</feature>
<keyword evidence="11" id="KW-1185">Reference proteome</keyword>
<dbReference type="GO" id="GO:0045087">
    <property type="term" value="P:innate immune response"/>
    <property type="evidence" value="ECO:0007669"/>
    <property type="project" value="TreeGrafter"/>
</dbReference>
<reference evidence="10 11" key="1">
    <citation type="submission" date="2020-02" db="EMBL/GenBank/DDBJ databases">
        <title>Bird 10,000 Genomes (B10K) Project - Family phase.</title>
        <authorList>
            <person name="Zhang G."/>
        </authorList>
    </citation>
    <scope>NUCLEOTIDE SEQUENCE [LARGE SCALE GENOMIC DNA]</scope>
    <source>
        <strain evidence="10">B10K-DU-017-21</strain>
    </source>
</reference>
<dbReference type="GO" id="GO:0006954">
    <property type="term" value="P:inflammatory response"/>
    <property type="evidence" value="ECO:0007669"/>
    <property type="project" value="UniProtKB-KW"/>
</dbReference>
<organism evidence="10 11">
    <name type="scientific">Centropus bengalensis</name>
    <name type="common">lesser coucal</name>
    <dbReference type="NCBI Taxonomy" id="1463675"/>
    <lineage>
        <taxon>Eukaryota</taxon>
        <taxon>Metazoa</taxon>
        <taxon>Chordata</taxon>
        <taxon>Craniata</taxon>
        <taxon>Vertebrata</taxon>
        <taxon>Euteleostomi</taxon>
        <taxon>Archelosauria</taxon>
        <taxon>Archosauria</taxon>
        <taxon>Dinosauria</taxon>
        <taxon>Saurischia</taxon>
        <taxon>Theropoda</taxon>
        <taxon>Coelurosauria</taxon>
        <taxon>Aves</taxon>
        <taxon>Neognathae</taxon>
        <taxon>Neoaves</taxon>
        <taxon>Otidimorphae</taxon>
        <taxon>Cuculiformes</taxon>
        <taxon>Centropidae</taxon>
        <taxon>Centropus</taxon>
    </lineage>
</organism>
<dbReference type="SUPFAM" id="SSF54403">
    <property type="entry name" value="Cystatin/monellin"/>
    <property type="match status" value="1"/>
</dbReference>
<proteinExistence type="predicted"/>
<keyword evidence="4" id="KW-0964">Secreted</keyword>
<evidence type="ECO:0000313" key="11">
    <source>
        <dbReference type="Proteomes" id="UP000632886"/>
    </source>
</evidence>
<evidence type="ECO:0000256" key="7">
    <source>
        <dbReference type="ARBA" id="ARBA00023157"/>
    </source>
</evidence>
<feature type="non-terminal residue" evidence="10">
    <location>
        <position position="74"/>
    </location>
</feature>
<dbReference type="GO" id="GO:0006935">
    <property type="term" value="P:chemotaxis"/>
    <property type="evidence" value="ECO:0007669"/>
    <property type="project" value="UniProtKB-KW"/>
</dbReference>
<sequence length="74" mass="8314">VPLQGDPSGTFVQLKVHLVQTSCRKKAPQRPNCRALENRRKPTCLVCYKFDTGEVPRVLDKYLNCGPGHHLAVK</sequence>
<dbReference type="GO" id="GO:0050994">
    <property type="term" value="P:regulation of lipid catabolic process"/>
    <property type="evidence" value="ECO:0007669"/>
    <property type="project" value="InterPro"/>
</dbReference>
<protein>
    <recommendedName>
        <fullName evidence="2">Retinoic acid receptor responder protein 2</fullName>
    </recommendedName>
    <alternativeName>
        <fullName evidence="9">Chemerin</fullName>
    </alternativeName>
</protein>
<evidence type="ECO:0000256" key="9">
    <source>
        <dbReference type="ARBA" id="ARBA00032785"/>
    </source>
</evidence>
<dbReference type="GO" id="GO:0005102">
    <property type="term" value="F:signaling receptor binding"/>
    <property type="evidence" value="ECO:0007669"/>
    <property type="project" value="InterPro"/>
</dbReference>
<comment type="caution">
    <text evidence="10">The sequence shown here is derived from an EMBL/GenBank/DDBJ whole genome shotgun (WGS) entry which is preliminary data.</text>
</comment>
<dbReference type="PANTHER" id="PTHR15106">
    <property type="entry name" value="RETINOIC ACID RECEPTOR RESPONDER PROTEIN 2"/>
    <property type="match status" value="1"/>
</dbReference>
<evidence type="ECO:0000256" key="5">
    <source>
        <dbReference type="ARBA" id="ARBA00022729"/>
    </source>
</evidence>
<keyword evidence="6" id="KW-0221">Differentiation</keyword>
<dbReference type="AlphaFoldDB" id="A0A852M7A9"/>
<evidence type="ECO:0000256" key="1">
    <source>
        <dbReference type="ARBA" id="ARBA00004613"/>
    </source>
</evidence>
<dbReference type="GO" id="GO:0050921">
    <property type="term" value="P:positive regulation of chemotaxis"/>
    <property type="evidence" value="ECO:0007669"/>
    <property type="project" value="TreeGrafter"/>
</dbReference>
<accession>A0A852M7A9</accession>
<dbReference type="InterPro" id="IPR029562">
    <property type="entry name" value="Chemerin"/>
</dbReference>
<dbReference type="InterPro" id="IPR046350">
    <property type="entry name" value="Cystatin_sf"/>
</dbReference>
<keyword evidence="8" id="KW-0395">Inflammatory response</keyword>
<evidence type="ECO:0000256" key="2">
    <source>
        <dbReference type="ARBA" id="ARBA00018808"/>
    </source>
</evidence>
<gene>
    <name evidence="10" type="primary">Rarres2</name>
    <name evidence="10" type="ORF">CENBEN_R14628</name>
</gene>
<dbReference type="GO" id="GO:0030154">
    <property type="term" value="P:cell differentiation"/>
    <property type="evidence" value="ECO:0007669"/>
    <property type="project" value="UniProtKB-KW"/>
</dbReference>
<evidence type="ECO:0000256" key="6">
    <source>
        <dbReference type="ARBA" id="ARBA00022782"/>
    </source>
</evidence>
<name>A0A852M7A9_9AVES</name>
<evidence type="ECO:0000313" key="10">
    <source>
        <dbReference type="EMBL" id="NXX99793.1"/>
    </source>
</evidence>
<evidence type="ECO:0000256" key="4">
    <source>
        <dbReference type="ARBA" id="ARBA00022525"/>
    </source>
</evidence>
<keyword evidence="3" id="KW-0145">Chemotaxis</keyword>
<keyword evidence="7" id="KW-1015">Disulfide bond</keyword>
<comment type="subcellular location">
    <subcellularLocation>
        <location evidence="1">Secreted</location>
    </subcellularLocation>
</comment>